<dbReference type="PANTHER" id="PTHR41317">
    <property type="entry name" value="PD-(D_E)XK NUCLEASE FAMILY TRANSPOSASE"/>
    <property type="match status" value="1"/>
</dbReference>
<protein>
    <submittedName>
        <fullName evidence="1">PD-(D/E)XK nuclease family transposase</fullName>
    </submittedName>
</protein>
<organism evidence="1 2">
    <name type="scientific">Caedimonas varicaedens</name>
    <dbReference type="NCBI Taxonomy" id="1629334"/>
    <lineage>
        <taxon>Bacteria</taxon>
        <taxon>Pseudomonadati</taxon>
        <taxon>Pseudomonadota</taxon>
        <taxon>Alphaproteobacteria</taxon>
        <taxon>Holosporales</taxon>
        <taxon>Caedimonadaceae</taxon>
        <taxon>Caedimonas</taxon>
    </lineage>
</organism>
<gene>
    <name evidence="1" type="ORF">Cva_01712</name>
</gene>
<sequence length="285" mass="33310">MTIQKFLDPKNDVAFKKIFGTEKNKDILMGFLNDMILFKEGKPIVEVSFLKTIQDPEISSKKTSVVDIFCTDENKNTYVVEMQASGHKGFEKRAQYYAAKAYCNQMNVGGVYENLKEVIFVAIANFTMFPDKKEYKSDHVMLDRNTHEHNLKDFSFTFLELGKFNKTKDQLSSMIEKWAYFFKHAPETTPEELKEIIGHDRVIERAYEELNRFYWTEEELFAYEETLKKDWDYTASMDFKFEEGMKKGIEKGIEKVAQALIKQELALEKICQATGLSQEQIETLM</sequence>
<accession>A0A0K8MGP4</accession>
<dbReference type="NCBIfam" id="TIGR01784">
    <property type="entry name" value="T_den_put_tspse"/>
    <property type="match status" value="1"/>
</dbReference>
<reference evidence="1 2" key="1">
    <citation type="submission" date="2015-03" db="EMBL/GenBank/DDBJ databases">
        <title>Caedibacter varicaedens, whole genome shotgun sequence.</title>
        <authorList>
            <person name="Suzuki H."/>
            <person name="Dapper A.L."/>
            <person name="Gibson A.K."/>
            <person name="Jackson C."/>
            <person name="Lee H."/>
            <person name="Pejaver V.R."/>
            <person name="Doak T."/>
            <person name="Lynch M."/>
        </authorList>
    </citation>
    <scope>NUCLEOTIDE SEQUENCE [LARGE SCALE GENOMIC DNA]</scope>
</reference>
<evidence type="ECO:0000313" key="1">
    <source>
        <dbReference type="EMBL" id="GAO99039.1"/>
    </source>
</evidence>
<dbReference type="Proteomes" id="UP000036771">
    <property type="component" value="Unassembled WGS sequence"/>
</dbReference>
<dbReference type="InterPro" id="IPR010106">
    <property type="entry name" value="RpnA"/>
</dbReference>
<dbReference type="EMBL" id="BBVC01000117">
    <property type="protein sequence ID" value="GAO99039.1"/>
    <property type="molecule type" value="Genomic_DNA"/>
</dbReference>
<name>A0A0K8MGP4_9PROT</name>
<comment type="caution">
    <text evidence="1">The sequence shown here is derived from an EMBL/GenBank/DDBJ whole genome shotgun (WGS) entry which is preliminary data.</text>
</comment>
<dbReference type="AlphaFoldDB" id="A0A0K8MGP4"/>
<dbReference type="Pfam" id="PF12784">
    <property type="entry name" value="PDDEXK_2"/>
    <property type="match status" value="1"/>
</dbReference>
<dbReference type="OrthoDB" id="7161698at2"/>
<dbReference type="STRING" id="1629334.Cva_01712"/>
<dbReference type="PANTHER" id="PTHR41317:SF1">
    <property type="entry name" value="PD-(D_E)XK NUCLEASE FAMILY TRANSPOSASE"/>
    <property type="match status" value="1"/>
</dbReference>
<keyword evidence="2" id="KW-1185">Reference proteome</keyword>
<evidence type="ECO:0000313" key="2">
    <source>
        <dbReference type="Proteomes" id="UP000036771"/>
    </source>
</evidence>
<proteinExistence type="predicted"/>